<evidence type="ECO:0000313" key="2">
    <source>
        <dbReference type="EMBL" id="CDS06512.1"/>
    </source>
</evidence>
<dbReference type="AlphaFoldDB" id="A0A077WIU7"/>
<evidence type="ECO:0000256" key="1">
    <source>
        <dbReference type="SAM" id="SignalP"/>
    </source>
</evidence>
<gene>
    <name evidence="2" type="ORF">LRAMOSA09040</name>
</gene>
<organism evidence="2">
    <name type="scientific">Lichtheimia ramosa</name>
    <dbReference type="NCBI Taxonomy" id="688394"/>
    <lineage>
        <taxon>Eukaryota</taxon>
        <taxon>Fungi</taxon>
        <taxon>Fungi incertae sedis</taxon>
        <taxon>Mucoromycota</taxon>
        <taxon>Mucoromycotina</taxon>
        <taxon>Mucoromycetes</taxon>
        <taxon>Mucorales</taxon>
        <taxon>Lichtheimiaceae</taxon>
        <taxon>Lichtheimia</taxon>
    </lineage>
</organism>
<protein>
    <submittedName>
        <fullName evidence="2">Uncharacterized protein</fullName>
    </submittedName>
</protein>
<accession>A0A077WIU7</accession>
<feature type="chain" id="PRO_5001726203" evidence="1">
    <location>
        <begin position="19"/>
        <end position="70"/>
    </location>
</feature>
<feature type="signal peptide" evidence="1">
    <location>
        <begin position="1"/>
        <end position="18"/>
    </location>
</feature>
<sequence length="70" mass="6981">MKATFFLTLALIATAVSAGRITQVQQGGASGSDKSAKGGLAGIGLLNGDNTLLGSSKKSNTVNMVQNANN</sequence>
<dbReference type="EMBL" id="LK023320">
    <property type="protein sequence ID" value="CDS06512.1"/>
    <property type="molecule type" value="Genomic_DNA"/>
</dbReference>
<proteinExistence type="predicted"/>
<keyword evidence="1" id="KW-0732">Signal</keyword>
<name>A0A077WIU7_9FUNG</name>
<reference evidence="2" key="1">
    <citation type="journal article" date="2014" name="Genome Announc.">
        <title>De novo whole-genome sequence and genome annotation of Lichtheimia ramosa.</title>
        <authorList>
            <person name="Linde J."/>
            <person name="Schwartze V."/>
            <person name="Binder U."/>
            <person name="Lass-Florl C."/>
            <person name="Voigt K."/>
            <person name="Horn F."/>
        </authorList>
    </citation>
    <scope>NUCLEOTIDE SEQUENCE</scope>
    <source>
        <strain evidence="2">JMRC FSU:6197</strain>
    </source>
</reference>